<gene>
    <name evidence="2" type="ORF">V5799_009215</name>
</gene>
<accession>A0AAQ4FB42</accession>
<name>A0AAQ4FB42_AMBAM</name>
<feature type="region of interest" description="Disordered" evidence="1">
    <location>
        <begin position="44"/>
        <end position="64"/>
    </location>
</feature>
<sequence>MLKTRHAFAETFNRNLASIAGLRHSTVFLICRAFTDVYTSAAVRPRPPRVAEEHRPRKPSGVRAVPRCCADRRASVPVGDNMAAQLQSAVAYAHVTAAAVGGSLHVPTSIITAGHLKDRTG</sequence>
<organism evidence="2 3">
    <name type="scientific">Amblyomma americanum</name>
    <name type="common">Lone star tick</name>
    <dbReference type="NCBI Taxonomy" id="6943"/>
    <lineage>
        <taxon>Eukaryota</taxon>
        <taxon>Metazoa</taxon>
        <taxon>Ecdysozoa</taxon>
        <taxon>Arthropoda</taxon>
        <taxon>Chelicerata</taxon>
        <taxon>Arachnida</taxon>
        <taxon>Acari</taxon>
        <taxon>Parasitiformes</taxon>
        <taxon>Ixodida</taxon>
        <taxon>Ixodoidea</taxon>
        <taxon>Ixodidae</taxon>
        <taxon>Amblyomminae</taxon>
        <taxon>Amblyomma</taxon>
    </lineage>
</organism>
<dbReference type="AlphaFoldDB" id="A0AAQ4FB42"/>
<reference evidence="2 3" key="1">
    <citation type="journal article" date="2023" name="Arcadia Sci">
        <title>De novo assembly of a long-read Amblyomma americanum tick genome.</title>
        <authorList>
            <person name="Chou S."/>
            <person name="Poskanzer K.E."/>
            <person name="Rollins M."/>
            <person name="Thuy-Boun P.S."/>
        </authorList>
    </citation>
    <scope>NUCLEOTIDE SEQUENCE [LARGE SCALE GENOMIC DNA]</scope>
    <source>
        <strain evidence="2">F_SG_1</strain>
        <tissue evidence="2">Salivary glands</tissue>
    </source>
</reference>
<comment type="caution">
    <text evidence="2">The sequence shown here is derived from an EMBL/GenBank/DDBJ whole genome shotgun (WGS) entry which is preliminary data.</text>
</comment>
<dbReference type="EMBL" id="JARKHS020004583">
    <property type="protein sequence ID" value="KAK8784420.1"/>
    <property type="molecule type" value="Genomic_DNA"/>
</dbReference>
<protein>
    <submittedName>
        <fullName evidence="2">Uncharacterized protein</fullName>
    </submittedName>
</protein>
<evidence type="ECO:0000313" key="3">
    <source>
        <dbReference type="Proteomes" id="UP001321473"/>
    </source>
</evidence>
<proteinExistence type="predicted"/>
<evidence type="ECO:0000313" key="2">
    <source>
        <dbReference type="EMBL" id="KAK8784420.1"/>
    </source>
</evidence>
<dbReference type="Proteomes" id="UP001321473">
    <property type="component" value="Unassembled WGS sequence"/>
</dbReference>
<evidence type="ECO:0000256" key="1">
    <source>
        <dbReference type="SAM" id="MobiDB-lite"/>
    </source>
</evidence>
<keyword evidence="3" id="KW-1185">Reference proteome</keyword>